<evidence type="ECO:0000313" key="2">
    <source>
        <dbReference type="EMBL" id="GAG80058.1"/>
    </source>
</evidence>
<protein>
    <submittedName>
        <fullName evidence="2">Uncharacterized protein</fullName>
    </submittedName>
</protein>
<comment type="caution">
    <text evidence="2">The sequence shown here is derived from an EMBL/GenBank/DDBJ whole genome shotgun (WGS) entry which is preliminary data.</text>
</comment>
<gene>
    <name evidence="2" type="ORF">S01H4_23717</name>
</gene>
<organism evidence="2">
    <name type="scientific">marine sediment metagenome</name>
    <dbReference type="NCBI Taxonomy" id="412755"/>
    <lineage>
        <taxon>unclassified sequences</taxon>
        <taxon>metagenomes</taxon>
        <taxon>ecological metagenomes</taxon>
    </lineage>
</organism>
<dbReference type="AlphaFoldDB" id="X1B7F4"/>
<accession>X1B7F4</accession>
<evidence type="ECO:0000256" key="1">
    <source>
        <dbReference type="SAM" id="Coils"/>
    </source>
</evidence>
<sequence length="66" mass="7678">MTTCKKCGRIKIPILTPIIMFCDCERTDINRTKMNPELQIITNDLNILKQKVSALQERLYALEQKP</sequence>
<feature type="coiled-coil region" evidence="1">
    <location>
        <begin position="38"/>
        <end position="65"/>
    </location>
</feature>
<name>X1B7F4_9ZZZZ</name>
<keyword evidence="1" id="KW-0175">Coiled coil</keyword>
<proteinExistence type="predicted"/>
<dbReference type="EMBL" id="BART01011045">
    <property type="protein sequence ID" value="GAG80058.1"/>
    <property type="molecule type" value="Genomic_DNA"/>
</dbReference>
<reference evidence="2" key="1">
    <citation type="journal article" date="2014" name="Front. Microbiol.">
        <title>High frequency of phylogenetically diverse reductive dehalogenase-homologous genes in deep subseafloor sedimentary metagenomes.</title>
        <authorList>
            <person name="Kawai M."/>
            <person name="Futagami T."/>
            <person name="Toyoda A."/>
            <person name="Takaki Y."/>
            <person name="Nishi S."/>
            <person name="Hori S."/>
            <person name="Arai W."/>
            <person name="Tsubouchi T."/>
            <person name="Morono Y."/>
            <person name="Uchiyama I."/>
            <person name="Ito T."/>
            <person name="Fujiyama A."/>
            <person name="Inagaki F."/>
            <person name="Takami H."/>
        </authorList>
    </citation>
    <scope>NUCLEOTIDE SEQUENCE</scope>
    <source>
        <strain evidence="2">Expedition CK06-06</strain>
    </source>
</reference>